<evidence type="ECO:0000313" key="2">
    <source>
        <dbReference type="Proteomes" id="UP001054945"/>
    </source>
</evidence>
<dbReference type="Proteomes" id="UP001054945">
    <property type="component" value="Unassembled WGS sequence"/>
</dbReference>
<sequence length="108" mass="12598">MCPHPNKIQPAPFHQKHGTFNTTSSVLKQNIPSWQNENSTLFMINSPNSLGKSPPSLPHSFSIEEGKKMCVRRLVRHRERVYEEYRLIGKRIICILIVERPRDSFLQE</sequence>
<comment type="caution">
    <text evidence="1">The sequence shown here is derived from an EMBL/GenBank/DDBJ whole genome shotgun (WGS) entry which is preliminary data.</text>
</comment>
<keyword evidence="2" id="KW-1185">Reference proteome</keyword>
<reference evidence="1 2" key="1">
    <citation type="submission" date="2021-06" db="EMBL/GenBank/DDBJ databases">
        <title>Caerostris extrusa draft genome.</title>
        <authorList>
            <person name="Kono N."/>
            <person name="Arakawa K."/>
        </authorList>
    </citation>
    <scope>NUCLEOTIDE SEQUENCE [LARGE SCALE GENOMIC DNA]</scope>
</reference>
<evidence type="ECO:0000313" key="1">
    <source>
        <dbReference type="EMBL" id="GIY79293.1"/>
    </source>
</evidence>
<name>A0AAV4WCF5_CAEEX</name>
<accession>A0AAV4WCF5</accession>
<proteinExistence type="predicted"/>
<organism evidence="1 2">
    <name type="scientific">Caerostris extrusa</name>
    <name type="common">Bark spider</name>
    <name type="synonym">Caerostris bankana</name>
    <dbReference type="NCBI Taxonomy" id="172846"/>
    <lineage>
        <taxon>Eukaryota</taxon>
        <taxon>Metazoa</taxon>
        <taxon>Ecdysozoa</taxon>
        <taxon>Arthropoda</taxon>
        <taxon>Chelicerata</taxon>
        <taxon>Arachnida</taxon>
        <taxon>Araneae</taxon>
        <taxon>Araneomorphae</taxon>
        <taxon>Entelegynae</taxon>
        <taxon>Araneoidea</taxon>
        <taxon>Araneidae</taxon>
        <taxon>Caerostris</taxon>
    </lineage>
</organism>
<dbReference type="EMBL" id="BPLR01015867">
    <property type="protein sequence ID" value="GIY79293.1"/>
    <property type="molecule type" value="Genomic_DNA"/>
</dbReference>
<dbReference type="AlphaFoldDB" id="A0AAV4WCF5"/>
<gene>
    <name evidence="1" type="ORF">CEXT_768001</name>
</gene>
<protein>
    <submittedName>
        <fullName evidence="1">Uncharacterized protein</fullName>
    </submittedName>
</protein>